<dbReference type="EC" id="2.8.1.1" evidence="1"/>
<dbReference type="AlphaFoldDB" id="A0AAJ6CTL4"/>
<reference evidence="6" key="2">
    <citation type="journal article" date="2023" name="Nat. Commun.">
        <title>Cultivation of marine bacteria of the SAR202 clade.</title>
        <authorList>
            <person name="Lim Y."/>
            <person name="Seo J.H."/>
            <person name="Giovannoni S.J."/>
            <person name="Kang I."/>
            <person name="Cho J.C."/>
        </authorList>
    </citation>
    <scope>NUCLEOTIDE SEQUENCE</scope>
    <source>
        <strain evidence="6">JH1073</strain>
    </source>
</reference>
<dbReference type="GO" id="GO:0004792">
    <property type="term" value="F:thiosulfate-cyanide sulfurtransferase activity"/>
    <property type="evidence" value="ECO:0007669"/>
    <property type="project" value="UniProtKB-EC"/>
</dbReference>
<dbReference type="PROSITE" id="PS50206">
    <property type="entry name" value="RHODANESE_3"/>
    <property type="match status" value="2"/>
</dbReference>
<dbReference type="EMBL" id="CP046147">
    <property type="protein sequence ID" value="WFG40433.1"/>
    <property type="molecule type" value="Genomic_DNA"/>
</dbReference>
<organism evidence="6 7">
    <name type="scientific">Candidatus Lucifugimonas marina</name>
    <dbReference type="NCBI Taxonomy" id="3038979"/>
    <lineage>
        <taxon>Bacteria</taxon>
        <taxon>Bacillati</taxon>
        <taxon>Chloroflexota</taxon>
        <taxon>Dehalococcoidia</taxon>
        <taxon>SAR202 cluster</taxon>
        <taxon>Candidatus Lucifugimonadales</taxon>
        <taxon>Candidatus Lucifugimonadaceae</taxon>
        <taxon>Candidatus Lucifugimonas</taxon>
    </lineage>
</organism>
<dbReference type="SMART" id="SM00450">
    <property type="entry name" value="RHOD"/>
    <property type="match status" value="1"/>
</dbReference>
<dbReference type="PANTHER" id="PTHR43855:SF1">
    <property type="entry name" value="THIOSULFATE SULFURTRANSFERASE"/>
    <property type="match status" value="1"/>
</dbReference>
<comment type="catalytic activity">
    <reaction evidence="3">
        <text>thiosulfate + hydrogen cyanide = thiocyanate + sulfite + 2 H(+)</text>
        <dbReference type="Rhea" id="RHEA:16881"/>
        <dbReference type="ChEBI" id="CHEBI:15378"/>
        <dbReference type="ChEBI" id="CHEBI:17359"/>
        <dbReference type="ChEBI" id="CHEBI:18022"/>
        <dbReference type="ChEBI" id="CHEBI:18407"/>
        <dbReference type="ChEBI" id="CHEBI:33542"/>
        <dbReference type="EC" id="2.8.1.1"/>
    </reaction>
</comment>
<dbReference type="InterPro" id="IPR001763">
    <property type="entry name" value="Rhodanese-like_dom"/>
</dbReference>
<dbReference type="SUPFAM" id="SSF52821">
    <property type="entry name" value="Rhodanese/Cell cycle control phosphatase"/>
    <property type="match status" value="2"/>
</dbReference>
<protein>
    <recommendedName>
        <fullName evidence="1">thiosulfate sulfurtransferase</fullName>
        <ecNumber evidence="1">2.8.1.1</ecNumber>
    </recommendedName>
</protein>
<evidence type="ECO:0000256" key="2">
    <source>
        <dbReference type="ARBA" id="ARBA00022737"/>
    </source>
</evidence>
<evidence type="ECO:0000313" key="5">
    <source>
        <dbReference type="EMBL" id="MDG0868024.1"/>
    </source>
</evidence>
<evidence type="ECO:0000313" key="8">
    <source>
        <dbReference type="Proteomes" id="UP001321249"/>
    </source>
</evidence>
<gene>
    <name evidence="5" type="ORF">GKO46_13230</name>
    <name evidence="6" type="ORF">GKO48_12725</name>
</gene>
<keyword evidence="2" id="KW-0677">Repeat</keyword>
<feature type="domain" description="Rhodanese" evidence="4">
    <location>
        <begin position="170"/>
        <end position="243"/>
    </location>
</feature>
<reference evidence="7 8" key="1">
    <citation type="submission" date="2019-11" db="EMBL/GenBank/DDBJ databases">
        <authorList>
            <person name="Cho J.-C."/>
        </authorList>
    </citation>
    <scope>NUCLEOTIDE SEQUENCE [LARGE SCALE GENOMIC DNA]</scope>
    <source>
        <strain evidence="6 7">JH1073</strain>
        <strain evidence="5 8">JH702</strain>
    </source>
</reference>
<name>A0AAJ6CTL4_9CHLR</name>
<dbReference type="PANTHER" id="PTHR43855">
    <property type="entry name" value="THIOSULFATE SULFURTRANSFERASE"/>
    <property type="match status" value="1"/>
</dbReference>
<dbReference type="Proteomes" id="UP001321249">
    <property type="component" value="Unassembled WGS sequence"/>
</dbReference>
<evidence type="ECO:0000256" key="3">
    <source>
        <dbReference type="ARBA" id="ARBA00047549"/>
    </source>
</evidence>
<keyword evidence="7" id="KW-1185">Reference proteome</keyword>
<accession>A0AAJ6CTL4</accession>
<dbReference type="InterPro" id="IPR036873">
    <property type="entry name" value="Rhodanese-like_dom_sf"/>
</dbReference>
<dbReference type="Pfam" id="PF00581">
    <property type="entry name" value="Rhodanese"/>
    <property type="match status" value="2"/>
</dbReference>
<dbReference type="RefSeq" id="WP_342826963.1">
    <property type="nucleotide sequence ID" value="NZ_CP046146.1"/>
</dbReference>
<evidence type="ECO:0000313" key="6">
    <source>
        <dbReference type="EMBL" id="WFG40433.1"/>
    </source>
</evidence>
<dbReference type="EMBL" id="WMBE01000006">
    <property type="protein sequence ID" value="MDG0868024.1"/>
    <property type="molecule type" value="Genomic_DNA"/>
</dbReference>
<evidence type="ECO:0000256" key="1">
    <source>
        <dbReference type="ARBA" id="ARBA00012245"/>
    </source>
</evidence>
<sequence>MNIPSIIPPNERGYAIPNTFVTTEWLAEHITDANVRVVDTDVPEEYAEGHIPGSVNPEDHYYKTSLEERTHIQGPEQFAKTMSDLGIDDDTLVIGYNRGGGVYSFRLMWALHYYGHTNIKVLDGGLEKWKAEGRETTTNPTSAAGTAGTFTPKANTDIFASRDRVLNAIGDDDTILMDVRTDGEWDGSNKRGGPRGGRIPGATHLEWTNFMTDGDIPVLKTADELRKILADVGITPDKNVITY</sequence>
<evidence type="ECO:0000313" key="7">
    <source>
        <dbReference type="Proteomes" id="UP001219901"/>
    </source>
</evidence>
<dbReference type="Proteomes" id="UP001219901">
    <property type="component" value="Chromosome"/>
</dbReference>
<evidence type="ECO:0000259" key="4">
    <source>
        <dbReference type="PROSITE" id="PS50206"/>
    </source>
</evidence>
<dbReference type="InterPro" id="IPR051126">
    <property type="entry name" value="Thiosulfate_sulfurtransferase"/>
</dbReference>
<dbReference type="CDD" id="cd01448">
    <property type="entry name" value="TST_Repeat_1"/>
    <property type="match status" value="1"/>
</dbReference>
<proteinExistence type="predicted"/>
<feature type="domain" description="Rhodanese" evidence="4">
    <location>
        <begin position="31"/>
        <end position="138"/>
    </location>
</feature>
<dbReference type="Gene3D" id="3.40.250.10">
    <property type="entry name" value="Rhodanese-like domain"/>
    <property type="match status" value="2"/>
</dbReference>
<reference evidence="7" key="3">
    <citation type="submission" date="2023-06" db="EMBL/GenBank/DDBJ databases">
        <title>Pangenomics reveal diversification of enzyme families and niche specialization in globally abundant SAR202 bacteria.</title>
        <authorList>
            <person name="Saw J.H.W."/>
        </authorList>
    </citation>
    <scope>NUCLEOTIDE SEQUENCE [LARGE SCALE GENOMIC DNA]</scope>
    <source>
        <strain evidence="7">JH1073</strain>
    </source>
</reference>